<evidence type="ECO:0000313" key="1">
    <source>
        <dbReference type="EMBL" id="MPM66541.1"/>
    </source>
</evidence>
<name>A0A645BPN1_9ZZZZ</name>
<gene>
    <name evidence="1" type="ORF">SDC9_113450</name>
</gene>
<proteinExistence type="predicted"/>
<comment type="caution">
    <text evidence="1">The sequence shown here is derived from an EMBL/GenBank/DDBJ whole genome shotgun (WGS) entry which is preliminary data.</text>
</comment>
<dbReference type="EMBL" id="VSSQ01021149">
    <property type="protein sequence ID" value="MPM66541.1"/>
    <property type="molecule type" value="Genomic_DNA"/>
</dbReference>
<reference evidence="1" key="1">
    <citation type="submission" date="2019-08" db="EMBL/GenBank/DDBJ databases">
        <authorList>
            <person name="Kucharzyk K."/>
            <person name="Murdoch R.W."/>
            <person name="Higgins S."/>
            <person name="Loffler F."/>
        </authorList>
    </citation>
    <scope>NUCLEOTIDE SEQUENCE</scope>
</reference>
<protein>
    <submittedName>
        <fullName evidence="1">Uncharacterized protein</fullName>
    </submittedName>
</protein>
<dbReference type="AlphaFoldDB" id="A0A645BPN1"/>
<accession>A0A645BPN1</accession>
<sequence>MPQGVRKQLLHNTEKMILDAAHRVDIIDFPFDRDLDFRLQFHQQLFDPFFQGFTFEFGWTKMQEQGPHLRLGFVDDAFDETHLFLYFFRKSLCSLIDCGQHHHGGKELLAHGIMQLPCDAMPFLLEYFFFRFIADLLRMCAQLLDFTGQAEHLFPEHFDLIMDCMAVLIQK</sequence>
<organism evidence="1">
    <name type="scientific">bioreactor metagenome</name>
    <dbReference type="NCBI Taxonomy" id="1076179"/>
    <lineage>
        <taxon>unclassified sequences</taxon>
        <taxon>metagenomes</taxon>
        <taxon>ecological metagenomes</taxon>
    </lineage>
</organism>